<proteinExistence type="predicted"/>
<sequence>MNLNDPLLHAKGTKQQNEKYCTKEEGRVDGPWYANCTTDDFKRKSGNQGKRSDLDEFARMIKEEGGITEDVFEAMPGHAMAYSKHAKALVAEMKLTEIKKKEMAYWQEQYQRRQRGEEIEGQQQRNLKLYFGPTAVGKTTEVKLHVMGELGVPLFEKSAATKWWDGYQGENHVLVDEYRGGQTIDEFKALTNIGEVAIEMKGTSGILVAEQMYFTTNCHPTQWWKRNAGEAQEYHNWSSQDYRAVARRFAEVHWWNDAKVKTVLKNPGPMKDTREWRRTNQLWRKFWEWRAPADTTGDNYFTLE</sequence>
<protein>
    <submittedName>
        <fullName evidence="1">Replication protein</fullName>
    </submittedName>
</protein>
<organism evidence="1">
    <name type="scientific">Cressdnaviricota sp</name>
    <dbReference type="NCBI Taxonomy" id="2748378"/>
    <lineage>
        <taxon>Viruses</taxon>
        <taxon>Monodnaviria</taxon>
        <taxon>Shotokuvirae</taxon>
        <taxon>Cressdnaviricota</taxon>
    </lineage>
</organism>
<dbReference type="EMBL" id="MT671989">
    <property type="protein sequence ID" value="QNJ57238.1"/>
    <property type="molecule type" value="Genomic_DNA"/>
</dbReference>
<gene>
    <name evidence="1" type="primary">Rep</name>
</gene>
<accession>A0A7G8LJ16</accession>
<evidence type="ECO:0000313" key="1">
    <source>
        <dbReference type="EMBL" id="QNJ57238.1"/>
    </source>
</evidence>
<reference evidence="1" key="1">
    <citation type="submission" date="2020-06" db="EMBL/GenBank/DDBJ databases">
        <title>A dish full of viruses: viral metagenomics in chicken, pork and beef from Brazil.</title>
        <authorList>
            <person name="Cibulski S.P."/>
            <person name="Mayer F.Q."/>
            <person name="Roehe P.M."/>
        </authorList>
    </citation>
    <scope>NUCLEOTIDE SEQUENCE</scope>
    <source>
        <strain evidence="1">36B</strain>
    </source>
</reference>
<name>A0A7G8LJ16_9VIRU</name>